<proteinExistence type="predicted"/>
<evidence type="ECO:0000256" key="4">
    <source>
        <dbReference type="ARBA" id="ARBA00023211"/>
    </source>
</evidence>
<dbReference type="Proteomes" id="UP000275385">
    <property type="component" value="Unassembled WGS sequence"/>
</dbReference>
<keyword evidence="2" id="KW-0479">Metal-binding</keyword>
<keyword evidence="7" id="KW-1185">Reference proteome</keyword>
<feature type="domain" description="DHHA2" evidence="5">
    <location>
        <begin position="242"/>
        <end position="396"/>
    </location>
</feature>
<dbReference type="Gene3D" id="3.90.1640.10">
    <property type="entry name" value="inorganic pyrophosphatase (n-terminal core)"/>
    <property type="match status" value="1"/>
</dbReference>
<dbReference type="PANTHER" id="PTHR12112:SF39">
    <property type="entry name" value="EG:152A3.5 PROTEIN (FBGN0003116_PN PROTEIN)"/>
    <property type="match status" value="1"/>
</dbReference>
<protein>
    <submittedName>
        <fullName evidence="6">Exopolyphosphatase</fullName>
    </submittedName>
</protein>
<gene>
    <name evidence="6" type="primary">PPX1</name>
    <name evidence="6" type="ORF">DL546_007892</name>
</gene>
<dbReference type="Gene3D" id="3.10.310.20">
    <property type="entry name" value="DHHA2 domain"/>
    <property type="match status" value="1"/>
</dbReference>
<dbReference type="GO" id="GO:0004309">
    <property type="term" value="F:exopolyphosphatase activity"/>
    <property type="evidence" value="ECO:0007669"/>
    <property type="project" value="TreeGrafter"/>
</dbReference>
<dbReference type="InterPro" id="IPR038222">
    <property type="entry name" value="DHHA2_dom_sf"/>
</dbReference>
<accession>A0A420YH58</accession>
<reference evidence="6 7" key="1">
    <citation type="submission" date="2018-08" db="EMBL/GenBank/DDBJ databases">
        <title>Draft genome of the lignicolous fungus Coniochaeta pulveracea.</title>
        <authorList>
            <person name="Borstlap C.J."/>
            <person name="De Witt R.N."/>
            <person name="Botha A."/>
            <person name="Volschenk H."/>
        </authorList>
    </citation>
    <scope>NUCLEOTIDE SEQUENCE [LARGE SCALE GENOMIC DNA]</scope>
    <source>
        <strain evidence="6 7">CAB683</strain>
    </source>
</reference>
<dbReference type="GO" id="GO:0005737">
    <property type="term" value="C:cytoplasm"/>
    <property type="evidence" value="ECO:0007669"/>
    <property type="project" value="InterPro"/>
</dbReference>
<dbReference type="OrthoDB" id="374045at2759"/>
<dbReference type="GO" id="GO:0046872">
    <property type="term" value="F:metal ion binding"/>
    <property type="evidence" value="ECO:0007669"/>
    <property type="project" value="UniProtKB-KW"/>
</dbReference>
<evidence type="ECO:0000256" key="1">
    <source>
        <dbReference type="ARBA" id="ARBA00001936"/>
    </source>
</evidence>
<sequence>MSTMTPISSLKSFLITARKALLSPPSSGTKPLTFVIGNESADLDSLCSAIALAYLRSHIPPHNKLHIPLANLYRPDLVLRPEMGAVLKKAGVEFDDLLTLTEFDQVEDLEPQDTRWVLVDHNALTGSLRDRFGDRVVGCVDHHDDEGVVPLETGDEPRIVQKCGSCMTLVAKSGGDVWRTMADQMQRDQVAQLAHLVLGPILIDTTNLTSKDKTTPTDVRAVESVEGVLKELGVRYDRDAYHKELSLLKEDLSSLSYRDIFRKDYKSWKEGGFKLGTSSVSQGLHYLLERIGEKDKLLTELKKWADEQELDIVTIFTTLHPQGGFARELMVWALNDKAVKVVKDFVKSNSETLGLETWEDGQLDDTSSASQWRACWRQLRTEHSRKQTAPMLREAMKRA</sequence>
<dbReference type="InterPro" id="IPR038763">
    <property type="entry name" value="DHH_sf"/>
</dbReference>
<dbReference type="STRING" id="177199.A0A420YH58"/>
<evidence type="ECO:0000313" key="7">
    <source>
        <dbReference type="Proteomes" id="UP000275385"/>
    </source>
</evidence>
<dbReference type="EMBL" id="QVQW01000010">
    <property type="protein sequence ID" value="RKU47193.1"/>
    <property type="molecule type" value="Genomic_DNA"/>
</dbReference>
<name>A0A420YH58_9PEZI</name>
<evidence type="ECO:0000256" key="3">
    <source>
        <dbReference type="ARBA" id="ARBA00022801"/>
    </source>
</evidence>
<evidence type="ECO:0000256" key="2">
    <source>
        <dbReference type="ARBA" id="ARBA00022723"/>
    </source>
</evidence>
<organism evidence="6 7">
    <name type="scientific">Coniochaeta pulveracea</name>
    <dbReference type="NCBI Taxonomy" id="177199"/>
    <lineage>
        <taxon>Eukaryota</taxon>
        <taxon>Fungi</taxon>
        <taxon>Dikarya</taxon>
        <taxon>Ascomycota</taxon>
        <taxon>Pezizomycotina</taxon>
        <taxon>Sordariomycetes</taxon>
        <taxon>Sordariomycetidae</taxon>
        <taxon>Coniochaetales</taxon>
        <taxon>Coniochaetaceae</taxon>
        <taxon>Coniochaeta</taxon>
    </lineage>
</organism>
<comment type="cofactor">
    <cofactor evidence="1">
        <name>Mn(2+)</name>
        <dbReference type="ChEBI" id="CHEBI:29035"/>
    </cofactor>
</comment>
<comment type="caution">
    <text evidence="6">The sequence shown here is derived from an EMBL/GenBank/DDBJ whole genome shotgun (WGS) entry which is preliminary data.</text>
</comment>
<dbReference type="InterPro" id="IPR001667">
    <property type="entry name" value="DDH_dom"/>
</dbReference>
<dbReference type="SUPFAM" id="SSF64182">
    <property type="entry name" value="DHH phosphoesterases"/>
    <property type="match status" value="1"/>
</dbReference>
<dbReference type="PANTHER" id="PTHR12112">
    <property type="entry name" value="BNIP - RELATED"/>
    <property type="match status" value="1"/>
</dbReference>
<dbReference type="SMART" id="SM01131">
    <property type="entry name" value="DHHA2"/>
    <property type="match status" value="1"/>
</dbReference>
<dbReference type="Pfam" id="PF01368">
    <property type="entry name" value="DHH"/>
    <property type="match status" value="1"/>
</dbReference>
<keyword evidence="4" id="KW-0464">Manganese</keyword>
<evidence type="ECO:0000313" key="6">
    <source>
        <dbReference type="EMBL" id="RKU47193.1"/>
    </source>
</evidence>
<dbReference type="InterPro" id="IPR004097">
    <property type="entry name" value="DHHA2"/>
</dbReference>
<keyword evidence="3" id="KW-0378">Hydrolase</keyword>
<dbReference type="AlphaFoldDB" id="A0A420YH58"/>
<evidence type="ECO:0000259" key="5">
    <source>
        <dbReference type="SMART" id="SM01131"/>
    </source>
</evidence>
<dbReference type="Pfam" id="PF02833">
    <property type="entry name" value="DHHA2"/>
    <property type="match status" value="1"/>
</dbReference>